<evidence type="ECO:0000313" key="4">
    <source>
        <dbReference type="Proteomes" id="UP001229346"/>
    </source>
</evidence>
<keyword evidence="1" id="KW-0812">Transmembrane</keyword>
<feature type="transmembrane region" description="Helical" evidence="1">
    <location>
        <begin position="12"/>
        <end position="27"/>
    </location>
</feature>
<protein>
    <recommendedName>
        <fullName evidence="2">Inner membrane protein YgaP-like transmembrane domain-containing protein</fullName>
    </recommendedName>
</protein>
<keyword evidence="1" id="KW-0472">Membrane</keyword>
<feature type="transmembrane region" description="Helical" evidence="1">
    <location>
        <begin position="33"/>
        <end position="52"/>
    </location>
</feature>
<comment type="caution">
    <text evidence="3">The sequence shown here is derived from an EMBL/GenBank/DDBJ whole genome shotgun (WGS) entry which is preliminary data.</text>
</comment>
<name>A0ABT9U9D1_PAEHA</name>
<keyword evidence="1" id="KW-1133">Transmembrane helix</keyword>
<dbReference type="EMBL" id="JAUSSU010000013">
    <property type="protein sequence ID" value="MDQ0115872.1"/>
    <property type="molecule type" value="Genomic_DNA"/>
</dbReference>
<feature type="domain" description="Inner membrane protein YgaP-like transmembrane" evidence="2">
    <location>
        <begin position="1"/>
        <end position="63"/>
    </location>
</feature>
<evidence type="ECO:0000256" key="1">
    <source>
        <dbReference type="SAM" id="Phobius"/>
    </source>
</evidence>
<reference evidence="3 4" key="1">
    <citation type="submission" date="2023-07" db="EMBL/GenBank/DDBJ databases">
        <title>Sorghum-associated microbial communities from plants grown in Nebraska, USA.</title>
        <authorList>
            <person name="Schachtman D."/>
        </authorList>
    </citation>
    <scope>NUCLEOTIDE SEQUENCE [LARGE SCALE GENOMIC DNA]</scope>
    <source>
        <strain evidence="3 4">CC482</strain>
    </source>
</reference>
<dbReference type="Proteomes" id="UP001229346">
    <property type="component" value="Unassembled WGS sequence"/>
</dbReference>
<evidence type="ECO:0000259" key="2">
    <source>
        <dbReference type="Pfam" id="PF11127"/>
    </source>
</evidence>
<accession>A0ABT9U9D1</accession>
<dbReference type="RefSeq" id="WP_373459742.1">
    <property type="nucleotide sequence ID" value="NZ_JAUSSU010000013.1"/>
</dbReference>
<organism evidence="3 4">
    <name type="scientific">Paenibacillus harenae</name>
    <dbReference type="NCBI Taxonomy" id="306543"/>
    <lineage>
        <taxon>Bacteria</taxon>
        <taxon>Bacillati</taxon>
        <taxon>Bacillota</taxon>
        <taxon>Bacilli</taxon>
        <taxon>Bacillales</taxon>
        <taxon>Paenibacillaceae</taxon>
        <taxon>Paenibacillus</taxon>
    </lineage>
</organism>
<sequence>MIKNVGGSERFLRFILGITICGLFFVLEDNLRWVALIGLWPLGTSAISWCLLNKMIGRNSCKIQHSK</sequence>
<dbReference type="InterPro" id="IPR021309">
    <property type="entry name" value="YgaP-like_TM"/>
</dbReference>
<gene>
    <name evidence="3" type="ORF">J2T15_005340</name>
</gene>
<keyword evidence="4" id="KW-1185">Reference proteome</keyword>
<proteinExistence type="predicted"/>
<evidence type="ECO:0000313" key="3">
    <source>
        <dbReference type="EMBL" id="MDQ0115872.1"/>
    </source>
</evidence>
<dbReference type="Pfam" id="PF11127">
    <property type="entry name" value="YgaP-like_TM"/>
    <property type="match status" value="1"/>
</dbReference>